<dbReference type="Proteomes" id="UP000199048">
    <property type="component" value="Unassembled WGS sequence"/>
</dbReference>
<proteinExistence type="predicted"/>
<keyword evidence="3" id="KW-1185">Reference proteome</keyword>
<evidence type="ECO:0000313" key="2">
    <source>
        <dbReference type="EMBL" id="SFM79875.1"/>
    </source>
</evidence>
<dbReference type="AlphaFoldDB" id="A0A1I4TTF2"/>
<gene>
    <name evidence="2" type="ORF">SAMN05192568_105820</name>
</gene>
<name>A0A1I4TTF2_9HYPH</name>
<dbReference type="EMBL" id="FOTK01000058">
    <property type="protein sequence ID" value="SFM79875.1"/>
    <property type="molecule type" value="Genomic_DNA"/>
</dbReference>
<dbReference type="RefSeq" id="WP_244537389.1">
    <property type="nucleotide sequence ID" value="NZ_FOTK01000058.1"/>
</dbReference>
<organism evidence="2 3">
    <name type="scientific">Methylobacterium pseudosasicola</name>
    <dbReference type="NCBI Taxonomy" id="582667"/>
    <lineage>
        <taxon>Bacteria</taxon>
        <taxon>Pseudomonadati</taxon>
        <taxon>Pseudomonadota</taxon>
        <taxon>Alphaproteobacteria</taxon>
        <taxon>Hyphomicrobiales</taxon>
        <taxon>Methylobacteriaceae</taxon>
        <taxon>Methylobacterium</taxon>
    </lineage>
</organism>
<dbReference type="STRING" id="582667.SAMN05192568_105820"/>
<protein>
    <submittedName>
        <fullName evidence="2">Uncharacterized protein</fullName>
    </submittedName>
</protein>
<feature type="compositionally biased region" description="Acidic residues" evidence="1">
    <location>
        <begin position="1"/>
        <end position="16"/>
    </location>
</feature>
<evidence type="ECO:0000313" key="3">
    <source>
        <dbReference type="Proteomes" id="UP000199048"/>
    </source>
</evidence>
<reference evidence="3" key="1">
    <citation type="submission" date="2016-10" db="EMBL/GenBank/DDBJ databases">
        <authorList>
            <person name="Varghese N."/>
            <person name="Submissions S."/>
        </authorList>
    </citation>
    <scope>NUCLEOTIDE SEQUENCE [LARGE SCALE GENOMIC DNA]</scope>
    <source>
        <strain evidence="3">BL36</strain>
    </source>
</reference>
<accession>A0A1I4TTF2</accession>
<evidence type="ECO:0000256" key="1">
    <source>
        <dbReference type="SAM" id="MobiDB-lite"/>
    </source>
</evidence>
<feature type="region of interest" description="Disordered" evidence="1">
    <location>
        <begin position="1"/>
        <end position="21"/>
    </location>
</feature>
<sequence>MIEMDPGEMDPGMDAETDPKTTKMPEVLRLATALAEQMLAAQIMGRAISPEQFTALVSAARLLQDNDVPWPPLVQEVVQELAERLDAAGPKPDGAA</sequence>